<dbReference type="SUPFAM" id="SSF49464">
    <property type="entry name" value="Carboxypeptidase regulatory domain-like"/>
    <property type="match status" value="1"/>
</dbReference>
<gene>
    <name evidence="1" type="ORF">EV695_4015</name>
</gene>
<name>A0A4V2P7V2_9GAMM</name>
<protein>
    <recommendedName>
        <fullName evidence="3">Carboxypeptidase family protein</fullName>
    </recommendedName>
</protein>
<dbReference type="InterPro" id="IPR008969">
    <property type="entry name" value="CarboxyPept-like_regulatory"/>
</dbReference>
<evidence type="ECO:0008006" key="3">
    <source>
        <dbReference type="Google" id="ProtNLM"/>
    </source>
</evidence>
<dbReference type="RefSeq" id="WP_131907748.1">
    <property type="nucleotide sequence ID" value="NZ_BAAAFU010000007.1"/>
</dbReference>
<evidence type="ECO:0000313" key="1">
    <source>
        <dbReference type="EMBL" id="TCJ83275.1"/>
    </source>
</evidence>
<dbReference type="OrthoDB" id="1409998at2"/>
<organism evidence="1 2">
    <name type="scientific">Cocleimonas flava</name>
    <dbReference type="NCBI Taxonomy" id="634765"/>
    <lineage>
        <taxon>Bacteria</taxon>
        <taxon>Pseudomonadati</taxon>
        <taxon>Pseudomonadota</taxon>
        <taxon>Gammaproteobacteria</taxon>
        <taxon>Thiotrichales</taxon>
        <taxon>Thiotrichaceae</taxon>
        <taxon>Cocleimonas</taxon>
    </lineage>
</organism>
<reference evidence="1 2" key="1">
    <citation type="submission" date="2019-03" db="EMBL/GenBank/DDBJ databases">
        <title>Genomic Encyclopedia of Type Strains, Phase IV (KMG-IV): sequencing the most valuable type-strain genomes for metagenomic binning, comparative biology and taxonomic classification.</title>
        <authorList>
            <person name="Goeker M."/>
        </authorList>
    </citation>
    <scope>NUCLEOTIDE SEQUENCE [LARGE SCALE GENOMIC DNA]</scope>
    <source>
        <strain evidence="1 2">DSM 24830</strain>
    </source>
</reference>
<accession>A0A4V2P7V2</accession>
<dbReference type="EMBL" id="SMFQ01000005">
    <property type="protein sequence ID" value="TCJ83275.1"/>
    <property type="molecule type" value="Genomic_DNA"/>
</dbReference>
<dbReference type="Proteomes" id="UP000294887">
    <property type="component" value="Unassembled WGS sequence"/>
</dbReference>
<proteinExistence type="predicted"/>
<evidence type="ECO:0000313" key="2">
    <source>
        <dbReference type="Proteomes" id="UP000294887"/>
    </source>
</evidence>
<comment type="caution">
    <text evidence="1">The sequence shown here is derived from an EMBL/GenBank/DDBJ whole genome shotgun (WGS) entry which is preliminary data.</text>
</comment>
<keyword evidence="2" id="KW-1185">Reference proteome</keyword>
<sequence length="392" mass="40674">MKRINQLFGISLITLGLSACGGGGSSSSNDEPESRDVSGLSECDTINSTQAVVCGTALASDGVTPLINAEVTLLDDGAKPSGASARGVEDPDVCLTDVAGDYVCLLPEGVSGAVSLLISLPGFVDATVDTTVSPGSVTEAGSQPLESDNSNKWVVVPGAFDGVQVLLSQLKDCTLSDGSGNPFNYATGSPESARGSADCENKGLLVLDDEINSAEEASAFFSSNDLFNYDSLFINCSADYGNVSGVNSVVQDFVDDGGHVYFSDLSSSWLSSAFPGKINFAGNSTSTGTIEADVTTPGLQSVVGSSMEIEFDLSVWSAIDTVEPDVTTFVEGDITSLSSTYSGIHPITVGWRENNSSGCVFYSSYHIEGASQGSEQERAMKYLVQNIDSVCQ</sequence>
<dbReference type="PROSITE" id="PS51257">
    <property type="entry name" value="PROKAR_LIPOPROTEIN"/>
    <property type="match status" value="1"/>
</dbReference>
<dbReference type="AlphaFoldDB" id="A0A4V2P7V2"/>